<dbReference type="PANTHER" id="PTHR47204">
    <property type="entry name" value="OS02G0168900 PROTEIN"/>
    <property type="match status" value="1"/>
</dbReference>
<evidence type="ECO:0000313" key="2">
    <source>
        <dbReference type="Proteomes" id="UP000256328"/>
    </source>
</evidence>
<name>A0A3D8S436_9HELO</name>
<dbReference type="Pfam" id="PF08615">
    <property type="entry name" value="RNase_H2_suC"/>
    <property type="match status" value="1"/>
</dbReference>
<dbReference type="GO" id="GO:0006401">
    <property type="term" value="P:RNA catabolic process"/>
    <property type="evidence" value="ECO:0007669"/>
    <property type="project" value="InterPro"/>
</dbReference>
<gene>
    <name evidence="1" type="ORF">BP5796_05532</name>
</gene>
<dbReference type="Proteomes" id="UP000256328">
    <property type="component" value="Unassembled WGS sequence"/>
</dbReference>
<proteinExistence type="predicted"/>
<dbReference type="GO" id="GO:0032299">
    <property type="term" value="C:ribonuclease H2 complex"/>
    <property type="evidence" value="ECO:0007669"/>
    <property type="project" value="InterPro"/>
</dbReference>
<comment type="caution">
    <text evidence="1">The sequence shown here is derived from an EMBL/GenBank/DDBJ whole genome shotgun (WGS) entry which is preliminary data.</text>
</comment>
<keyword evidence="2" id="KW-1185">Reference proteome</keyword>
<evidence type="ECO:0000313" key="1">
    <source>
        <dbReference type="EMBL" id="RDW80834.1"/>
    </source>
</evidence>
<dbReference type="OrthoDB" id="6222486at2759"/>
<protein>
    <submittedName>
        <fullName evidence="1">Uncharacterized protein</fullName>
    </submittedName>
</protein>
<accession>A0A3D8S436</accession>
<reference evidence="1 2" key="1">
    <citation type="journal article" date="2018" name="IMA Fungus">
        <title>IMA Genome-F 9: Draft genome sequence of Annulohypoxylon stygium, Aspergillus mulundensis, Berkeleyomyces basicola (syn. Thielaviopsis basicola), Ceratocystis smalleyi, two Cercospora beticola strains, Coleophoma cylindrospora, Fusarium fracticaudum, Phialophora cf. hyalina, and Morchella septimelata.</title>
        <authorList>
            <person name="Wingfield B.D."/>
            <person name="Bills G.F."/>
            <person name="Dong Y."/>
            <person name="Huang W."/>
            <person name="Nel W.J."/>
            <person name="Swalarsk-Parry B.S."/>
            <person name="Vaghefi N."/>
            <person name="Wilken P.M."/>
            <person name="An Z."/>
            <person name="de Beer Z.W."/>
            <person name="De Vos L."/>
            <person name="Chen L."/>
            <person name="Duong T.A."/>
            <person name="Gao Y."/>
            <person name="Hammerbacher A."/>
            <person name="Kikkert J.R."/>
            <person name="Li Y."/>
            <person name="Li H."/>
            <person name="Li K."/>
            <person name="Li Q."/>
            <person name="Liu X."/>
            <person name="Ma X."/>
            <person name="Naidoo K."/>
            <person name="Pethybridge S.J."/>
            <person name="Sun J."/>
            <person name="Steenkamp E.T."/>
            <person name="van der Nest M.A."/>
            <person name="van Wyk S."/>
            <person name="Wingfield M.J."/>
            <person name="Xiong C."/>
            <person name="Yue Q."/>
            <person name="Zhang X."/>
        </authorList>
    </citation>
    <scope>NUCLEOTIDE SEQUENCE [LARGE SCALE GENOMIC DNA]</scope>
    <source>
        <strain evidence="1 2">BP5796</strain>
    </source>
</reference>
<dbReference type="InterPro" id="IPR013924">
    <property type="entry name" value="RNase_H2_suC"/>
</dbReference>
<organism evidence="1 2">
    <name type="scientific">Coleophoma crateriformis</name>
    <dbReference type="NCBI Taxonomy" id="565419"/>
    <lineage>
        <taxon>Eukaryota</taxon>
        <taxon>Fungi</taxon>
        <taxon>Dikarya</taxon>
        <taxon>Ascomycota</taxon>
        <taxon>Pezizomycotina</taxon>
        <taxon>Leotiomycetes</taxon>
        <taxon>Helotiales</taxon>
        <taxon>Dermateaceae</taxon>
        <taxon>Coleophoma</taxon>
    </lineage>
</organism>
<dbReference type="EMBL" id="PDLN01000007">
    <property type="protein sequence ID" value="RDW80834.1"/>
    <property type="molecule type" value="Genomic_DNA"/>
</dbReference>
<dbReference type="PANTHER" id="PTHR47204:SF1">
    <property type="entry name" value="RIBONUCLEASE H2 SUBUNIT C"/>
    <property type="match status" value="1"/>
</dbReference>
<sequence>MLAIEKSKDHQGKCAANVLPCKINHNGPVDVSDRYWAPTETPEGKRTAYFRGRKLNAKTLKVPEGYRGVVLSATDRILPRPEVAQGEEEEAEDVPEIGIMEEEAEFDEVMVWGHDTLPDATADPYTKGMEEWIVFAEQIHSTTKAEVAAPADK</sequence>
<dbReference type="CDD" id="cd09271">
    <property type="entry name" value="RNase_H2-C"/>
    <property type="match status" value="1"/>
</dbReference>
<dbReference type="AlphaFoldDB" id="A0A3D8S436"/>
<dbReference type="Gene3D" id="2.40.128.680">
    <property type="match status" value="1"/>
</dbReference>